<accession>A0A4D6L1G7</accession>
<evidence type="ECO:0000313" key="3">
    <source>
        <dbReference type="Proteomes" id="UP000501690"/>
    </source>
</evidence>
<sequence>MFCFWLALQIATFGNTRGFRMHSAVLQLCPSFQLFHVVMERQPRIASKFTTI</sequence>
<name>A0A4D6L1G7_VIGUN</name>
<reference evidence="2 3" key="1">
    <citation type="submission" date="2019-04" db="EMBL/GenBank/DDBJ databases">
        <title>An improved genome assembly and genetic linkage map for asparagus bean, Vigna unguiculata ssp. sesquipedialis.</title>
        <authorList>
            <person name="Xia Q."/>
            <person name="Zhang R."/>
            <person name="Dong Y."/>
        </authorList>
    </citation>
    <scope>NUCLEOTIDE SEQUENCE [LARGE SCALE GENOMIC DNA]</scope>
    <source>
        <tissue evidence="2">Leaf</tissue>
    </source>
</reference>
<dbReference type="EMBL" id="CP039346">
    <property type="protein sequence ID" value="QCD82343.1"/>
    <property type="molecule type" value="Genomic_DNA"/>
</dbReference>
<feature type="chain" id="PRO_5020020871" evidence="1">
    <location>
        <begin position="19"/>
        <end position="52"/>
    </location>
</feature>
<keyword evidence="3" id="KW-1185">Reference proteome</keyword>
<gene>
    <name evidence="2" type="ORF">DEO72_LG2g2679</name>
</gene>
<keyword evidence="1" id="KW-0732">Signal</keyword>
<protein>
    <submittedName>
        <fullName evidence="2">Uncharacterized protein</fullName>
    </submittedName>
</protein>
<feature type="signal peptide" evidence="1">
    <location>
        <begin position="1"/>
        <end position="18"/>
    </location>
</feature>
<evidence type="ECO:0000313" key="2">
    <source>
        <dbReference type="EMBL" id="QCD82343.1"/>
    </source>
</evidence>
<dbReference type="AlphaFoldDB" id="A0A4D6L1G7"/>
<proteinExistence type="predicted"/>
<organism evidence="2 3">
    <name type="scientific">Vigna unguiculata</name>
    <name type="common">Cowpea</name>
    <dbReference type="NCBI Taxonomy" id="3917"/>
    <lineage>
        <taxon>Eukaryota</taxon>
        <taxon>Viridiplantae</taxon>
        <taxon>Streptophyta</taxon>
        <taxon>Embryophyta</taxon>
        <taxon>Tracheophyta</taxon>
        <taxon>Spermatophyta</taxon>
        <taxon>Magnoliopsida</taxon>
        <taxon>eudicotyledons</taxon>
        <taxon>Gunneridae</taxon>
        <taxon>Pentapetalae</taxon>
        <taxon>rosids</taxon>
        <taxon>fabids</taxon>
        <taxon>Fabales</taxon>
        <taxon>Fabaceae</taxon>
        <taxon>Papilionoideae</taxon>
        <taxon>50 kb inversion clade</taxon>
        <taxon>NPAAA clade</taxon>
        <taxon>indigoferoid/millettioid clade</taxon>
        <taxon>Phaseoleae</taxon>
        <taxon>Vigna</taxon>
    </lineage>
</organism>
<dbReference type="Proteomes" id="UP000501690">
    <property type="component" value="Linkage Group LG2"/>
</dbReference>
<evidence type="ECO:0000256" key="1">
    <source>
        <dbReference type="SAM" id="SignalP"/>
    </source>
</evidence>